<dbReference type="AlphaFoldDB" id="A0A4Y7KZ49"/>
<proteinExistence type="predicted"/>
<accession>A0A4Y7KZ49</accession>
<sequence length="121" mass="13859">MGISFKEKLLGSKSFFLIRPEMIRRSVDFPAPLGPTTARISELPAMKEIDLSIFLGLSFCMGGEVVNDGMKRMSGLLNLLVNWMMSKIVQWSRHRDSSVAQNLPWLKLMLVLHMKCKKRYL</sequence>
<name>A0A4Y7KZ49_PAPSO</name>
<reference evidence="1 2" key="1">
    <citation type="journal article" date="2018" name="Science">
        <title>The opium poppy genome and morphinan production.</title>
        <authorList>
            <person name="Guo L."/>
            <person name="Winzer T."/>
            <person name="Yang X."/>
            <person name="Li Y."/>
            <person name="Ning Z."/>
            <person name="He Z."/>
            <person name="Teodor R."/>
            <person name="Lu Y."/>
            <person name="Bowser T.A."/>
            <person name="Graham I.A."/>
            <person name="Ye K."/>
        </authorList>
    </citation>
    <scope>NUCLEOTIDE SEQUENCE [LARGE SCALE GENOMIC DNA]</scope>
    <source>
        <strain evidence="2">cv. HN1</strain>
        <tissue evidence="1">Leaves</tissue>
    </source>
</reference>
<dbReference type="Proteomes" id="UP000316621">
    <property type="component" value="Chromosome 9"/>
</dbReference>
<gene>
    <name evidence="1" type="ORF">C5167_001869</name>
</gene>
<evidence type="ECO:0000313" key="2">
    <source>
        <dbReference type="Proteomes" id="UP000316621"/>
    </source>
</evidence>
<dbReference type="EMBL" id="CM010723">
    <property type="protein sequence ID" value="RZC77652.1"/>
    <property type="molecule type" value="Genomic_DNA"/>
</dbReference>
<keyword evidence="2" id="KW-1185">Reference proteome</keyword>
<organism evidence="1 2">
    <name type="scientific">Papaver somniferum</name>
    <name type="common">Opium poppy</name>
    <dbReference type="NCBI Taxonomy" id="3469"/>
    <lineage>
        <taxon>Eukaryota</taxon>
        <taxon>Viridiplantae</taxon>
        <taxon>Streptophyta</taxon>
        <taxon>Embryophyta</taxon>
        <taxon>Tracheophyta</taxon>
        <taxon>Spermatophyta</taxon>
        <taxon>Magnoliopsida</taxon>
        <taxon>Ranunculales</taxon>
        <taxon>Papaveraceae</taxon>
        <taxon>Papaveroideae</taxon>
        <taxon>Papaver</taxon>
    </lineage>
</organism>
<dbReference type="Gramene" id="RZC77652">
    <property type="protein sequence ID" value="RZC77652"/>
    <property type="gene ID" value="C5167_001869"/>
</dbReference>
<protein>
    <submittedName>
        <fullName evidence="1">Uncharacterized protein</fullName>
    </submittedName>
</protein>
<evidence type="ECO:0000313" key="1">
    <source>
        <dbReference type="EMBL" id="RZC77652.1"/>
    </source>
</evidence>